<reference evidence="5" key="1">
    <citation type="submission" date="2013-11" db="EMBL/GenBank/DDBJ databases">
        <authorList>
            <person name="Thropp P.A."/>
            <person name="Correa S.M."/>
            <person name="Garb J.E."/>
            <person name="Binford G.J."/>
        </authorList>
    </citation>
    <scope>NUCLEOTIDE SEQUENCE</scope>
    <source>
        <tissue evidence="5">Venom gland</tissue>
    </source>
</reference>
<dbReference type="Pfam" id="PF15430">
    <property type="entry name" value="SVWC"/>
    <property type="match status" value="1"/>
</dbReference>
<evidence type="ECO:0000259" key="4">
    <source>
        <dbReference type="SMART" id="SM01318"/>
    </source>
</evidence>
<dbReference type="GO" id="GO:0005576">
    <property type="term" value="C:extracellular region"/>
    <property type="evidence" value="ECO:0007669"/>
    <property type="project" value="UniProtKB-SubCell"/>
</dbReference>
<feature type="domain" description="Single" evidence="4">
    <location>
        <begin position="28"/>
        <end position="91"/>
    </location>
</feature>
<proteinExistence type="evidence at transcript level"/>
<sequence>KTLGLFVCIVLVAIAEAGIPQKRDFEGCMIEGNQVEVGKDYMATNPCAKMTCNGAGSYSGVGCTFPACKGESKTVPGPAKPYPECCPTVTCA</sequence>
<evidence type="ECO:0000313" key="5">
    <source>
        <dbReference type="EMBL" id="AIW62570.1"/>
    </source>
</evidence>
<organism evidence="5">
    <name type="scientific">Scytodes thoracica</name>
    <name type="common">Spitting spider</name>
    <name type="synonym">Aranea thoracica</name>
    <dbReference type="NCBI Taxonomy" id="1112478"/>
    <lineage>
        <taxon>Eukaryota</taxon>
        <taxon>Metazoa</taxon>
        <taxon>Ecdysozoa</taxon>
        <taxon>Arthropoda</taxon>
        <taxon>Chelicerata</taxon>
        <taxon>Arachnida</taxon>
        <taxon>Araneae</taxon>
        <taxon>Araneomorphae</taxon>
        <taxon>Haplogynae</taxon>
        <taxon>Scytodoidea</taxon>
        <taxon>Scytodidae</taxon>
        <taxon>Scytodes</taxon>
    </lineage>
</organism>
<reference evidence="5" key="2">
    <citation type="journal article" date="2014" name="J. Proteome Res.">
        <title>Spit and venom from scytodes spiders: a diverse and distinct cocktail.</title>
        <authorList>
            <person name="Zobel-Thropp P.A."/>
            <person name="Correa S.M."/>
            <person name="Garb J.E."/>
            <person name="Binford G.J."/>
        </authorList>
    </citation>
    <scope>NUCLEOTIDE SEQUENCE</scope>
    <source>
        <tissue evidence="5">Venom gland</tissue>
    </source>
</reference>
<name>A0A0A0V7G9_SCYTH</name>
<dbReference type="InterPro" id="IPR029277">
    <property type="entry name" value="SVWC_dom"/>
</dbReference>
<feature type="chain" id="PRO_5001970761" evidence="3">
    <location>
        <begin position="18"/>
        <end position="92"/>
    </location>
</feature>
<dbReference type="EMBL" id="KF860651">
    <property type="protein sequence ID" value="AIW62570.1"/>
    <property type="molecule type" value="mRNA"/>
</dbReference>
<comment type="subcellular location">
    <subcellularLocation>
        <location evidence="1">Secreted</location>
    </subcellularLocation>
</comment>
<evidence type="ECO:0000256" key="1">
    <source>
        <dbReference type="ARBA" id="ARBA00004613"/>
    </source>
</evidence>
<protein>
    <submittedName>
        <fullName evidence="5">PXCC family protein</fullName>
    </submittedName>
</protein>
<accession>A0A0A0V7G9</accession>
<evidence type="ECO:0000256" key="2">
    <source>
        <dbReference type="ARBA" id="ARBA00022525"/>
    </source>
</evidence>
<dbReference type="SMART" id="SM01318">
    <property type="entry name" value="SVWC"/>
    <property type="match status" value="1"/>
</dbReference>
<feature type="non-terminal residue" evidence="5">
    <location>
        <position position="1"/>
    </location>
</feature>
<dbReference type="AlphaFoldDB" id="A0A0A0V7G9"/>
<feature type="signal peptide" evidence="3">
    <location>
        <begin position="1"/>
        <end position="17"/>
    </location>
</feature>
<keyword evidence="2" id="KW-0964">Secreted</keyword>
<evidence type="ECO:0000256" key="3">
    <source>
        <dbReference type="SAM" id="SignalP"/>
    </source>
</evidence>
<keyword evidence="3" id="KW-0732">Signal</keyword>